<dbReference type="AlphaFoldDB" id="A0A452YAH8"/>
<proteinExistence type="predicted"/>
<reference evidence="1" key="4">
    <citation type="submission" date="2019-03" db="UniProtKB">
        <authorList>
            <consortium name="EnsemblPlants"/>
        </authorList>
    </citation>
    <scope>IDENTIFICATION</scope>
</reference>
<reference evidence="2" key="2">
    <citation type="journal article" date="2017" name="Nat. Plants">
        <title>The Aegilops tauschii genome reveals multiple impacts of transposons.</title>
        <authorList>
            <person name="Zhao G."/>
            <person name="Zou C."/>
            <person name="Li K."/>
            <person name="Wang K."/>
            <person name="Li T."/>
            <person name="Gao L."/>
            <person name="Zhang X."/>
            <person name="Wang H."/>
            <person name="Yang Z."/>
            <person name="Liu X."/>
            <person name="Jiang W."/>
            <person name="Mao L."/>
            <person name="Kong X."/>
            <person name="Jiao Y."/>
            <person name="Jia J."/>
        </authorList>
    </citation>
    <scope>NUCLEOTIDE SEQUENCE [LARGE SCALE GENOMIC DNA]</scope>
    <source>
        <strain evidence="2">cv. AL8/78</strain>
    </source>
</reference>
<reference evidence="1" key="3">
    <citation type="journal article" date="2017" name="Nature">
        <title>Genome sequence of the progenitor of the wheat D genome Aegilops tauschii.</title>
        <authorList>
            <person name="Luo M.C."/>
            <person name="Gu Y.Q."/>
            <person name="Puiu D."/>
            <person name="Wang H."/>
            <person name="Twardziok S.O."/>
            <person name="Deal K.R."/>
            <person name="Huo N."/>
            <person name="Zhu T."/>
            <person name="Wang L."/>
            <person name="Wang Y."/>
            <person name="McGuire P.E."/>
            <person name="Liu S."/>
            <person name="Long H."/>
            <person name="Ramasamy R.K."/>
            <person name="Rodriguez J.C."/>
            <person name="Van S.L."/>
            <person name="Yuan L."/>
            <person name="Wang Z."/>
            <person name="Xia Z."/>
            <person name="Xiao L."/>
            <person name="Anderson O.D."/>
            <person name="Ouyang S."/>
            <person name="Liang Y."/>
            <person name="Zimin A.V."/>
            <person name="Pertea G."/>
            <person name="Qi P."/>
            <person name="Bennetzen J.L."/>
            <person name="Dai X."/>
            <person name="Dawson M.W."/>
            <person name="Muller H.G."/>
            <person name="Kugler K."/>
            <person name="Rivarola-Duarte L."/>
            <person name="Spannagl M."/>
            <person name="Mayer K.F.X."/>
            <person name="Lu F.H."/>
            <person name="Bevan M.W."/>
            <person name="Leroy P."/>
            <person name="Li P."/>
            <person name="You F.M."/>
            <person name="Sun Q."/>
            <person name="Liu Z."/>
            <person name="Lyons E."/>
            <person name="Wicker T."/>
            <person name="Salzberg S.L."/>
            <person name="Devos K.M."/>
            <person name="Dvorak J."/>
        </authorList>
    </citation>
    <scope>NUCLEOTIDE SEQUENCE [LARGE SCALE GENOMIC DNA]</scope>
    <source>
        <strain evidence="1">cv. AL8/78</strain>
    </source>
</reference>
<organism evidence="1 2">
    <name type="scientific">Aegilops tauschii subsp. strangulata</name>
    <name type="common">Goatgrass</name>
    <dbReference type="NCBI Taxonomy" id="200361"/>
    <lineage>
        <taxon>Eukaryota</taxon>
        <taxon>Viridiplantae</taxon>
        <taxon>Streptophyta</taxon>
        <taxon>Embryophyta</taxon>
        <taxon>Tracheophyta</taxon>
        <taxon>Spermatophyta</taxon>
        <taxon>Magnoliopsida</taxon>
        <taxon>Liliopsida</taxon>
        <taxon>Poales</taxon>
        <taxon>Poaceae</taxon>
        <taxon>BOP clade</taxon>
        <taxon>Pooideae</taxon>
        <taxon>Triticodae</taxon>
        <taxon>Triticeae</taxon>
        <taxon>Triticinae</taxon>
        <taxon>Aegilops</taxon>
    </lineage>
</organism>
<dbReference type="EnsemblPlants" id="AET1Gv20355900.18">
    <property type="protein sequence ID" value="AET1Gv20355900.18"/>
    <property type="gene ID" value="AET1Gv20355900"/>
</dbReference>
<name>A0A452YAH8_AEGTS</name>
<dbReference type="Gramene" id="AET1Gv20355900.18">
    <property type="protein sequence ID" value="AET1Gv20355900.18"/>
    <property type="gene ID" value="AET1Gv20355900"/>
</dbReference>
<reference evidence="2" key="1">
    <citation type="journal article" date="2014" name="Science">
        <title>Ancient hybridizations among the ancestral genomes of bread wheat.</title>
        <authorList>
            <consortium name="International Wheat Genome Sequencing Consortium,"/>
            <person name="Marcussen T."/>
            <person name="Sandve S.R."/>
            <person name="Heier L."/>
            <person name="Spannagl M."/>
            <person name="Pfeifer M."/>
            <person name="Jakobsen K.S."/>
            <person name="Wulff B.B."/>
            <person name="Steuernagel B."/>
            <person name="Mayer K.F."/>
            <person name="Olsen O.A."/>
        </authorList>
    </citation>
    <scope>NUCLEOTIDE SEQUENCE [LARGE SCALE GENOMIC DNA]</scope>
    <source>
        <strain evidence="2">cv. AL8/78</strain>
    </source>
</reference>
<protein>
    <submittedName>
        <fullName evidence="1">Uncharacterized protein</fullName>
    </submittedName>
</protein>
<accession>A0A452YAH8</accession>
<dbReference type="Proteomes" id="UP000015105">
    <property type="component" value="Chromosome 1D"/>
</dbReference>
<evidence type="ECO:0000313" key="1">
    <source>
        <dbReference type="EnsemblPlants" id="AET1Gv20355900.18"/>
    </source>
</evidence>
<reference evidence="1" key="5">
    <citation type="journal article" date="2021" name="G3 (Bethesda)">
        <title>Aegilops tauschii genome assembly Aet v5.0 features greater sequence contiguity and improved annotation.</title>
        <authorList>
            <person name="Wang L."/>
            <person name="Zhu T."/>
            <person name="Rodriguez J.C."/>
            <person name="Deal K.R."/>
            <person name="Dubcovsky J."/>
            <person name="McGuire P.E."/>
            <person name="Lux T."/>
            <person name="Spannagl M."/>
            <person name="Mayer K.F.X."/>
            <person name="Baldrich P."/>
            <person name="Meyers B.C."/>
            <person name="Huo N."/>
            <person name="Gu Y.Q."/>
            <person name="Zhou H."/>
            <person name="Devos K.M."/>
            <person name="Bennetzen J.L."/>
            <person name="Unver T."/>
            <person name="Budak H."/>
            <person name="Gulick P.J."/>
            <person name="Galiba G."/>
            <person name="Kalapos B."/>
            <person name="Nelson D.R."/>
            <person name="Li P."/>
            <person name="You F.M."/>
            <person name="Luo M.C."/>
            <person name="Dvorak J."/>
        </authorList>
    </citation>
    <scope>NUCLEOTIDE SEQUENCE [LARGE SCALE GENOMIC DNA]</scope>
    <source>
        <strain evidence="1">cv. AL8/78</strain>
    </source>
</reference>
<sequence>ADEFKALREKEEAQGRKVAAEKMAGDGFQVVYGKKKKKKMGMGEEGVGRSEAFGSSGSVRMATMDRAAASGPKPKVPFHIPTIPRPQDVHRIVVDNTSKPFDHAFLERSDDGARAIHPLVSASAHVCSNLTSHLP</sequence>
<evidence type="ECO:0000313" key="2">
    <source>
        <dbReference type="Proteomes" id="UP000015105"/>
    </source>
</evidence>
<keyword evidence="2" id="KW-1185">Reference proteome</keyword>